<keyword evidence="5 6" id="KW-0472">Membrane</keyword>
<evidence type="ECO:0000313" key="7">
    <source>
        <dbReference type="EMBL" id="CAF0722003.1"/>
    </source>
</evidence>
<sequence>MNDFKLRRTRRYTNKNDIEIEKQEPLIETNLSSNEIELNNTNINKFNIKDFLRKIDKNKIRKVIEETQIDEIDFNNGDQSVYTSSNRPQETDFYQQKLNAWKPLLTPKFVINLFLICSILFIPISIILFFTSNSIYEAKYDYTDCLDYNNKSYTCHKQLLQNISYNCVCRIYFYEDNFQDETLHVYYMLDNYYQNIRQYVRSVDNNQLLNHMTFEDLAIECEPFRYKVEKDKLLRKYEPCGAIANSLFNDTYRIYYINKITNKSIKLNISKANLAWDSDRKYKFSNLTNSVNSIKPPNWSRRVTESHEIIEDLMVWMRTAAFPSFRKLYGRILLEENQKLEYKQDKKSINFYKFLKKFEKNDSLLNNGTSDFKIKFSKYFKPINSSFSIMRLPKGQYFIDIDYRYMVKQFDGKKFIVLANTSWLGGKSYFMAWTYLIVGILCFITAIVLFFLHVYYGNMHYNTAILLVDKKTSLVK</sequence>
<accession>A0A813MLD0</accession>
<keyword evidence="4 6" id="KW-1133">Transmembrane helix</keyword>
<dbReference type="Proteomes" id="UP000663879">
    <property type="component" value="Unassembled WGS sequence"/>
</dbReference>
<dbReference type="PIRSF" id="PIRSF015840">
    <property type="entry name" value="DUF284_TM_euk"/>
    <property type="match status" value="1"/>
</dbReference>
<keyword evidence="8" id="KW-1185">Reference proteome</keyword>
<keyword evidence="3 6" id="KW-0812">Transmembrane</keyword>
<dbReference type="EMBL" id="CAJNOC010000168">
    <property type="protein sequence ID" value="CAF0722003.1"/>
    <property type="molecule type" value="Genomic_DNA"/>
</dbReference>
<dbReference type="OrthoDB" id="340608at2759"/>
<evidence type="ECO:0008006" key="9">
    <source>
        <dbReference type="Google" id="ProtNLM"/>
    </source>
</evidence>
<comment type="similarity">
    <text evidence="2">Belongs to the CDC50/LEM3 family.</text>
</comment>
<protein>
    <recommendedName>
        <fullName evidence="9">Cell cycle control protein 50A</fullName>
    </recommendedName>
</protein>
<evidence type="ECO:0000256" key="6">
    <source>
        <dbReference type="SAM" id="Phobius"/>
    </source>
</evidence>
<feature type="transmembrane region" description="Helical" evidence="6">
    <location>
        <begin position="430"/>
        <end position="452"/>
    </location>
</feature>
<evidence type="ECO:0000256" key="4">
    <source>
        <dbReference type="ARBA" id="ARBA00022989"/>
    </source>
</evidence>
<dbReference type="PANTHER" id="PTHR10926">
    <property type="entry name" value="CELL CYCLE CONTROL PROTEIN 50"/>
    <property type="match status" value="1"/>
</dbReference>
<proteinExistence type="inferred from homology"/>
<dbReference type="GO" id="GO:0005886">
    <property type="term" value="C:plasma membrane"/>
    <property type="evidence" value="ECO:0007669"/>
    <property type="project" value="TreeGrafter"/>
</dbReference>
<organism evidence="7 8">
    <name type="scientific">Brachionus calyciflorus</name>
    <dbReference type="NCBI Taxonomy" id="104777"/>
    <lineage>
        <taxon>Eukaryota</taxon>
        <taxon>Metazoa</taxon>
        <taxon>Spiralia</taxon>
        <taxon>Gnathifera</taxon>
        <taxon>Rotifera</taxon>
        <taxon>Eurotatoria</taxon>
        <taxon>Monogononta</taxon>
        <taxon>Pseudotrocha</taxon>
        <taxon>Ploima</taxon>
        <taxon>Brachionidae</taxon>
        <taxon>Brachionus</taxon>
    </lineage>
</organism>
<evidence type="ECO:0000256" key="5">
    <source>
        <dbReference type="ARBA" id="ARBA00023136"/>
    </source>
</evidence>
<evidence type="ECO:0000256" key="1">
    <source>
        <dbReference type="ARBA" id="ARBA00004141"/>
    </source>
</evidence>
<comment type="caution">
    <text evidence="7">The sequence shown here is derived from an EMBL/GenBank/DDBJ whole genome shotgun (WGS) entry which is preliminary data.</text>
</comment>
<dbReference type="AlphaFoldDB" id="A0A813MLD0"/>
<dbReference type="Pfam" id="PF03381">
    <property type="entry name" value="CDC50"/>
    <property type="match status" value="2"/>
</dbReference>
<dbReference type="PANTHER" id="PTHR10926:SF0">
    <property type="entry name" value="CDC50, ISOFORM A"/>
    <property type="match status" value="1"/>
</dbReference>
<evidence type="ECO:0000256" key="3">
    <source>
        <dbReference type="ARBA" id="ARBA00022692"/>
    </source>
</evidence>
<feature type="transmembrane region" description="Helical" evidence="6">
    <location>
        <begin position="109"/>
        <end position="130"/>
    </location>
</feature>
<evidence type="ECO:0000256" key="2">
    <source>
        <dbReference type="ARBA" id="ARBA00009457"/>
    </source>
</evidence>
<name>A0A813MLD0_9BILA</name>
<dbReference type="GO" id="GO:0005794">
    <property type="term" value="C:Golgi apparatus"/>
    <property type="evidence" value="ECO:0007669"/>
    <property type="project" value="TreeGrafter"/>
</dbReference>
<evidence type="ECO:0000313" key="8">
    <source>
        <dbReference type="Proteomes" id="UP000663879"/>
    </source>
</evidence>
<dbReference type="InterPro" id="IPR005045">
    <property type="entry name" value="CDC50/LEM3_fam"/>
</dbReference>
<comment type="subcellular location">
    <subcellularLocation>
        <location evidence="1">Membrane</location>
        <topology evidence="1">Multi-pass membrane protein</topology>
    </subcellularLocation>
</comment>
<reference evidence="7" key="1">
    <citation type="submission" date="2021-02" db="EMBL/GenBank/DDBJ databases">
        <authorList>
            <person name="Nowell W R."/>
        </authorList>
    </citation>
    <scope>NUCLEOTIDE SEQUENCE</scope>
    <source>
        <strain evidence="7">Ploen Becks lab</strain>
    </source>
</reference>
<gene>
    <name evidence="7" type="ORF">OXX778_LOCUS2228</name>
</gene>
<dbReference type="GO" id="GO:0005783">
    <property type="term" value="C:endoplasmic reticulum"/>
    <property type="evidence" value="ECO:0007669"/>
    <property type="project" value="TreeGrafter"/>
</dbReference>